<dbReference type="EMBL" id="MG973074">
    <property type="protein sequence ID" value="AYD68739.1"/>
    <property type="molecule type" value="Genomic_DNA"/>
</dbReference>
<sequence>MFVALTIAIAFLGVLIYASVLSTEVSLILDELEEGDI</sequence>
<keyword evidence="1" id="KW-0614">Plasmid</keyword>
<geneLocation type="plasmid" evidence="1">
    <name>pHSJD-312</name>
</geneLocation>
<evidence type="ECO:0000313" key="1">
    <source>
        <dbReference type="EMBL" id="AYD68739.1"/>
    </source>
</evidence>
<organism evidence="1">
    <name type="scientific">Clostridioides difficile</name>
    <name type="common">Peptoclostridium difficile</name>
    <dbReference type="NCBI Taxonomy" id="1496"/>
    <lineage>
        <taxon>Bacteria</taxon>
        <taxon>Bacillati</taxon>
        <taxon>Bacillota</taxon>
        <taxon>Clostridia</taxon>
        <taxon>Peptostreptococcales</taxon>
        <taxon>Peptostreptococcaceae</taxon>
        <taxon>Clostridioides</taxon>
    </lineage>
</organism>
<accession>A0A386JC26</accession>
<protein>
    <submittedName>
        <fullName evidence="1">Uncharacterized protein</fullName>
    </submittedName>
</protein>
<proteinExistence type="predicted"/>
<gene>
    <name evidence="1" type="ORF">pHSJD-312_00118</name>
</gene>
<name>A0A386JC26_CLODI</name>
<reference evidence="1" key="1">
    <citation type="journal article" date="2018" name="Sci. Rep.">
        <title>Novel Clade C-I Clostridium difficile strains escape diagnostic tests, differ in pathogenicity potential and carry toxins on extrachromosomal elements.</title>
        <authorList>
            <person name="Ramirez-Vargas G."/>
            <person name="Lopez-Urena D."/>
            <person name="Badilla A."/>
            <person name="Orozco-Aguilar J."/>
            <person name="Murillo T."/>
            <person name="Rojas P."/>
            <person name="Riedel T."/>
            <person name="Overmann J."/>
            <person name="Gonzalez G."/>
            <person name="Chaves-Olarte E."/>
            <person name="Quesada-Gomez C."/>
            <person name="Rodriguez C."/>
        </authorList>
    </citation>
    <scope>NUCLEOTIDE SEQUENCE</scope>
    <source>
        <strain evidence="1">HSJD-312</strain>
        <plasmid evidence="1">pHSJD-312</plasmid>
    </source>
</reference>
<dbReference type="AlphaFoldDB" id="A0A386JC26"/>